<dbReference type="OrthoDB" id="2055733at2"/>
<name>A0A429Z5Y3_9ENTE</name>
<evidence type="ECO:0000313" key="3">
    <source>
        <dbReference type="Proteomes" id="UP000277864"/>
    </source>
</evidence>
<dbReference type="Pfam" id="PF01381">
    <property type="entry name" value="HTH_3"/>
    <property type="match status" value="1"/>
</dbReference>
<dbReference type="RefSeq" id="WP_125943533.1">
    <property type="nucleotide sequence ID" value="NZ_PXZH01000003.1"/>
</dbReference>
<accession>A0A429Z5Y3</accession>
<evidence type="ECO:0000313" key="2">
    <source>
        <dbReference type="EMBL" id="RST89106.1"/>
    </source>
</evidence>
<keyword evidence="3" id="KW-1185">Reference proteome</keyword>
<dbReference type="CDD" id="cd00093">
    <property type="entry name" value="HTH_XRE"/>
    <property type="match status" value="1"/>
</dbReference>
<dbReference type="InterPro" id="IPR001387">
    <property type="entry name" value="Cro/C1-type_HTH"/>
</dbReference>
<dbReference type="AlphaFoldDB" id="A0A429Z5Y3"/>
<gene>
    <name evidence="2" type="ORF">C7P63_07405</name>
</gene>
<dbReference type="Gene3D" id="1.10.260.40">
    <property type="entry name" value="lambda repressor-like DNA-binding domains"/>
    <property type="match status" value="1"/>
</dbReference>
<reference evidence="2 3" key="1">
    <citation type="submission" date="2018-03" db="EMBL/GenBank/DDBJ databases">
        <authorList>
            <person name="Gulvik C.A."/>
        </authorList>
    </citation>
    <scope>NUCLEOTIDE SEQUENCE [LARGE SCALE GENOMIC DNA]</scope>
    <source>
        <strain evidence="2 3">JCM 31581</strain>
    </source>
</reference>
<dbReference type="Proteomes" id="UP000277864">
    <property type="component" value="Unassembled WGS sequence"/>
</dbReference>
<comment type="caution">
    <text evidence="2">The sequence shown here is derived from an EMBL/GenBank/DDBJ whole genome shotgun (WGS) entry which is preliminary data.</text>
</comment>
<dbReference type="InterPro" id="IPR010982">
    <property type="entry name" value="Lambda_DNA-bd_dom_sf"/>
</dbReference>
<dbReference type="PROSITE" id="PS50943">
    <property type="entry name" value="HTH_CROC1"/>
    <property type="match status" value="1"/>
</dbReference>
<dbReference type="EMBL" id="PXZH01000003">
    <property type="protein sequence ID" value="RST89106.1"/>
    <property type="molecule type" value="Genomic_DNA"/>
</dbReference>
<evidence type="ECO:0000259" key="1">
    <source>
        <dbReference type="PROSITE" id="PS50943"/>
    </source>
</evidence>
<dbReference type="SUPFAM" id="SSF47413">
    <property type="entry name" value="lambda repressor-like DNA-binding domains"/>
    <property type="match status" value="1"/>
</dbReference>
<proteinExistence type="predicted"/>
<dbReference type="SMART" id="SM00530">
    <property type="entry name" value="HTH_XRE"/>
    <property type="match status" value="1"/>
</dbReference>
<feature type="domain" description="HTH cro/C1-type" evidence="1">
    <location>
        <begin position="12"/>
        <end position="67"/>
    </location>
</feature>
<dbReference type="GO" id="GO:0003677">
    <property type="term" value="F:DNA binding"/>
    <property type="evidence" value="ECO:0007669"/>
    <property type="project" value="InterPro"/>
</dbReference>
<protein>
    <recommendedName>
        <fullName evidence="1">HTH cro/C1-type domain-containing protein</fullName>
    </recommendedName>
</protein>
<organism evidence="2 3">
    <name type="scientific">Vagococcus humatus</name>
    <dbReference type="NCBI Taxonomy" id="1889241"/>
    <lineage>
        <taxon>Bacteria</taxon>
        <taxon>Bacillati</taxon>
        <taxon>Bacillota</taxon>
        <taxon>Bacilli</taxon>
        <taxon>Lactobacillales</taxon>
        <taxon>Enterococcaceae</taxon>
        <taxon>Vagococcus</taxon>
    </lineage>
</organism>
<sequence>MEINKTEVGKRISIIRKSLGKNMDEFGELVSGASKSNVSKWENGVSLPSNERLKIIAEIGNTTVENLLHGEQITLEKLYENANPKEVGKIVKYARLYWDNDLFDFSKLINMSLKLCNHAELISEQKLKEIEKGITLPTLEQCGVIAGLINVPTETFLRGEIGANYNYQVAKNMLLKIGYQAEDKILSDVINALNQTEILRVQIADIAQMYANNLDNPTVYIKDTNSLIDYLKNKQTILESIVESDSMPEEMQMDFGIEIANISQEIKKIYAYKEILKPDL</sequence>